<dbReference type="GO" id="GO:0008703">
    <property type="term" value="F:5-amino-6-(5-phosphoribosylamino)uracil reductase activity"/>
    <property type="evidence" value="ECO:0007669"/>
    <property type="project" value="UniProtKB-EC"/>
</dbReference>
<keyword evidence="10 13" id="KW-0521">NADP</keyword>
<name>A0A9X2FIK7_9BACT</name>
<comment type="similarity">
    <text evidence="5 13">In the C-terminal section; belongs to the HTP reductase family.</text>
</comment>
<dbReference type="EC" id="3.5.4.26" evidence="13"/>
<dbReference type="FunFam" id="3.40.140.10:FF:000025">
    <property type="entry name" value="Riboflavin biosynthesis protein RibD"/>
    <property type="match status" value="1"/>
</dbReference>
<dbReference type="InterPro" id="IPR024072">
    <property type="entry name" value="DHFR-like_dom_sf"/>
</dbReference>
<dbReference type="Gene3D" id="3.40.140.10">
    <property type="entry name" value="Cytidine Deaminase, domain 2"/>
    <property type="match status" value="1"/>
</dbReference>
<dbReference type="NCBIfam" id="TIGR00227">
    <property type="entry name" value="ribD_Cterm"/>
    <property type="match status" value="1"/>
</dbReference>
<dbReference type="CDD" id="cd01284">
    <property type="entry name" value="Riboflavin_deaminase-reductase"/>
    <property type="match status" value="1"/>
</dbReference>
<comment type="catalytic activity">
    <reaction evidence="13">
        <text>5-amino-6-(5-phospho-D-ribitylamino)uracil + NADP(+) = 5-amino-6-(5-phospho-D-ribosylamino)uracil + NADPH + H(+)</text>
        <dbReference type="Rhea" id="RHEA:17845"/>
        <dbReference type="ChEBI" id="CHEBI:15378"/>
        <dbReference type="ChEBI" id="CHEBI:57783"/>
        <dbReference type="ChEBI" id="CHEBI:58349"/>
        <dbReference type="ChEBI" id="CHEBI:58421"/>
        <dbReference type="ChEBI" id="CHEBI:58453"/>
        <dbReference type="EC" id="1.1.1.193"/>
    </reaction>
</comment>
<feature type="binding site" evidence="15">
    <location>
        <position position="194"/>
    </location>
    <ligand>
        <name>NADP(+)</name>
        <dbReference type="ChEBI" id="CHEBI:58349"/>
    </ligand>
</feature>
<feature type="binding site" evidence="15">
    <location>
        <begin position="286"/>
        <end position="292"/>
    </location>
    <ligand>
        <name>NADP(+)</name>
        <dbReference type="ChEBI" id="CHEBI:58349"/>
    </ligand>
</feature>
<proteinExistence type="inferred from homology"/>
<keyword evidence="6 13" id="KW-0686">Riboflavin biosynthesis</keyword>
<evidence type="ECO:0000256" key="6">
    <source>
        <dbReference type="ARBA" id="ARBA00022619"/>
    </source>
</evidence>
<dbReference type="InterPro" id="IPR016192">
    <property type="entry name" value="APOBEC/CMP_deaminase_Zn-bd"/>
</dbReference>
<reference evidence="18" key="1">
    <citation type="submission" date="2022-06" db="EMBL/GenBank/DDBJ databases">
        <title>Aeoliella straminimaris, a novel planctomycete from sediments.</title>
        <authorList>
            <person name="Vitorino I.R."/>
            <person name="Lage O.M."/>
        </authorList>
    </citation>
    <scope>NUCLEOTIDE SEQUENCE</scope>
    <source>
        <strain evidence="18">ICT_H6.2</strain>
    </source>
</reference>
<feature type="binding site" evidence="15">
    <location>
        <position position="201"/>
    </location>
    <ligand>
        <name>substrate</name>
    </ligand>
</feature>
<feature type="binding site" evidence="16">
    <location>
        <position position="44"/>
    </location>
    <ligand>
        <name>Zn(2+)</name>
        <dbReference type="ChEBI" id="CHEBI:29105"/>
        <note>catalytic</note>
    </ligand>
</feature>
<evidence type="ECO:0000256" key="11">
    <source>
        <dbReference type="ARBA" id="ARBA00023002"/>
    </source>
</evidence>
<dbReference type="Proteomes" id="UP001155241">
    <property type="component" value="Unassembled WGS sequence"/>
</dbReference>
<dbReference type="PANTHER" id="PTHR38011:SF7">
    <property type="entry name" value="2,5-DIAMINO-6-RIBOSYLAMINO-4(3H)-PYRIMIDINONE 5'-PHOSPHATE REDUCTASE"/>
    <property type="match status" value="1"/>
</dbReference>
<evidence type="ECO:0000256" key="2">
    <source>
        <dbReference type="ARBA" id="ARBA00004882"/>
    </source>
</evidence>
<comment type="pathway">
    <text evidence="2 13">Cofactor biosynthesis; riboflavin biosynthesis; 5-amino-6-(D-ribitylamino)uracil from GTP: step 2/4.</text>
</comment>
<evidence type="ECO:0000256" key="8">
    <source>
        <dbReference type="ARBA" id="ARBA00022801"/>
    </source>
</evidence>
<feature type="binding site" evidence="15">
    <location>
        <position position="164"/>
    </location>
    <ligand>
        <name>NADP(+)</name>
        <dbReference type="ChEBI" id="CHEBI:58349"/>
    </ligand>
</feature>
<dbReference type="Gene3D" id="3.40.430.10">
    <property type="entry name" value="Dihydrofolate Reductase, subunit A"/>
    <property type="match status" value="1"/>
</dbReference>
<evidence type="ECO:0000256" key="14">
    <source>
        <dbReference type="PIRSR" id="PIRSR006769-1"/>
    </source>
</evidence>
<evidence type="ECO:0000256" key="1">
    <source>
        <dbReference type="ARBA" id="ARBA00002151"/>
    </source>
</evidence>
<dbReference type="NCBIfam" id="TIGR00326">
    <property type="entry name" value="eubact_ribD"/>
    <property type="match status" value="1"/>
</dbReference>
<comment type="caution">
    <text evidence="18">The sequence shown here is derived from an EMBL/GenBank/DDBJ whole genome shotgun (WGS) entry which is preliminary data.</text>
</comment>
<dbReference type="EC" id="1.1.1.193" evidence="13"/>
<keyword evidence="19" id="KW-1185">Reference proteome</keyword>
<dbReference type="GO" id="GO:0008835">
    <property type="term" value="F:diaminohydroxyphosphoribosylaminopyrimidine deaminase activity"/>
    <property type="evidence" value="ECO:0007669"/>
    <property type="project" value="UniProtKB-EC"/>
</dbReference>
<dbReference type="SUPFAM" id="SSF53597">
    <property type="entry name" value="Dihydrofolate reductase-like"/>
    <property type="match status" value="1"/>
</dbReference>
<accession>A0A9X2FIK7</accession>
<gene>
    <name evidence="18" type="primary">ribD</name>
    <name evidence="18" type="ORF">NG895_19600</name>
</gene>
<evidence type="ECO:0000256" key="16">
    <source>
        <dbReference type="PIRSR" id="PIRSR006769-3"/>
    </source>
</evidence>
<feature type="binding site" evidence="15">
    <location>
        <position position="198"/>
    </location>
    <ligand>
        <name>substrate</name>
    </ligand>
</feature>
<keyword evidence="8 13" id="KW-0378">Hydrolase</keyword>
<dbReference type="PIRSF" id="PIRSF006769">
    <property type="entry name" value="RibD"/>
    <property type="match status" value="1"/>
</dbReference>
<feature type="binding site" evidence="15">
    <location>
        <position position="162"/>
    </location>
    <ligand>
        <name>substrate</name>
    </ligand>
</feature>
<feature type="binding site" evidence="15">
    <location>
        <position position="178"/>
    </location>
    <ligand>
        <name>substrate</name>
    </ligand>
</feature>
<evidence type="ECO:0000256" key="4">
    <source>
        <dbReference type="ARBA" id="ARBA00005259"/>
    </source>
</evidence>
<evidence type="ECO:0000256" key="15">
    <source>
        <dbReference type="PIRSR" id="PIRSR006769-2"/>
    </source>
</evidence>
<evidence type="ECO:0000256" key="12">
    <source>
        <dbReference type="ARBA" id="ARBA00023268"/>
    </source>
</evidence>
<protein>
    <recommendedName>
        <fullName evidence="13">Riboflavin biosynthesis protein RibD</fullName>
    </recommendedName>
    <domain>
        <recommendedName>
            <fullName evidence="13">Diaminohydroxyphosphoribosylaminopyrimidine deaminase</fullName>
            <shortName evidence="13">DRAP deaminase</shortName>
            <ecNumber evidence="13">3.5.4.26</ecNumber>
        </recommendedName>
        <alternativeName>
            <fullName evidence="13">Riboflavin-specific deaminase</fullName>
        </alternativeName>
    </domain>
    <domain>
        <recommendedName>
            <fullName evidence="13">5-amino-6-(5-phosphoribosylamino)uracil reductase</fullName>
            <ecNumber evidence="13">1.1.1.193</ecNumber>
        </recommendedName>
        <alternativeName>
            <fullName evidence="13">HTP reductase</fullName>
        </alternativeName>
    </domain>
</protein>
<evidence type="ECO:0000256" key="9">
    <source>
        <dbReference type="ARBA" id="ARBA00022833"/>
    </source>
</evidence>
<keyword evidence="7 13" id="KW-0479">Metal-binding</keyword>
<dbReference type="Pfam" id="PF01872">
    <property type="entry name" value="RibD_C"/>
    <property type="match status" value="1"/>
</dbReference>
<dbReference type="SUPFAM" id="SSF53927">
    <property type="entry name" value="Cytidine deaminase-like"/>
    <property type="match status" value="1"/>
</dbReference>
<feature type="domain" description="CMP/dCMP-type deaminase" evidence="17">
    <location>
        <begin position="1"/>
        <end position="117"/>
    </location>
</feature>
<evidence type="ECO:0000259" key="17">
    <source>
        <dbReference type="PROSITE" id="PS51747"/>
    </source>
</evidence>
<dbReference type="InterPro" id="IPR016193">
    <property type="entry name" value="Cytidine_deaminase-like"/>
</dbReference>
<dbReference type="PANTHER" id="PTHR38011">
    <property type="entry name" value="DIHYDROFOLATE REDUCTASE FAMILY PROTEIN (AFU_ORTHOLOGUE AFUA_8G06820)"/>
    <property type="match status" value="1"/>
</dbReference>
<feature type="binding site" evidence="15">
    <location>
        <position position="190"/>
    </location>
    <ligand>
        <name>NADP(+)</name>
        <dbReference type="ChEBI" id="CHEBI:58349"/>
    </ligand>
</feature>
<evidence type="ECO:0000313" key="19">
    <source>
        <dbReference type="Proteomes" id="UP001155241"/>
    </source>
</evidence>
<dbReference type="InterPro" id="IPR050765">
    <property type="entry name" value="Riboflavin_Biosynth_HTPR"/>
</dbReference>
<evidence type="ECO:0000256" key="7">
    <source>
        <dbReference type="ARBA" id="ARBA00022723"/>
    </source>
</evidence>
<feature type="binding site" evidence="16">
    <location>
        <position position="78"/>
    </location>
    <ligand>
        <name>Zn(2+)</name>
        <dbReference type="ChEBI" id="CHEBI:29105"/>
        <note>catalytic</note>
    </ligand>
</feature>
<comment type="cofactor">
    <cofactor evidence="13 16">
        <name>Zn(2+)</name>
        <dbReference type="ChEBI" id="CHEBI:29105"/>
    </cofactor>
    <text evidence="13 16">Binds 1 zinc ion.</text>
</comment>
<dbReference type="InterPro" id="IPR002125">
    <property type="entry name" value="CMP_dCMP_dom"/>
</dbReference>
<comment type="similarity">
    <text evidence="4 13">In the N-terminal section; belongs to the cytidine and deoxycytidylate deaminase family.</text>
</comment>
<dbReference type="InterPro" id="IPR004794">
    <property type="entry name" value="Eubact_RibD"/>
</dbReference>
<organism evidence="18 19">
    <name type="scientific">Aeoliella straminimaris</name>
    <dbReference type="NCBI Taxonomy" id="2954799"/>
    <lineage>
        <taxon>Bacteria</taxon>
        <taxon>Pseudomonadati</taxon>
        <taxon>Planctomycetota</taxon>
        <taxon>Planctomycetia</taxon>
        <taxon>Pirellulales</taxon>
        <taxon>Lacipirellulaceae</taxon>
        <taxon>Aeoliella</taxon>
    </lineage>
</organism>
<dbReference type="InterPro" id="IPR011549">
    <property type="entry name" value="RibD_C"/>
</dbReference>
<keyword evidence="12" id="KW-0511">Multifunctional enzyme</keyword>
<comment type="pathway">
    <text evidence="3 13">Cofactor biosynthesis; riboflavin biosynthesis; 5-amino-6-(D-ribitylamino)uracil from GTP: step 3/4.</text>
</comment>
<keyword evidence="11 13" id="KW-0560">Oxidoreductase</keyword>
<dbReference type="GO" id="GO:0009231">
    <property type="term" value="P:riboflavin biosynthetic process"/>
    <property type="evidence" value="ECO:0007669"/>
    <property type="project" value="UniProtKB-KW"/>
</dbReference>
<dbReference type="GO" id="GO:0008270">
    <property type="term" value="F:zinc ion binding"/>
    <property type="evidence" value="ECO:0007669"/>
    <property type="project" value="InterPro"/>
</dbReference>
<keyword evidence="9 13" id="KW-0862">Zinc</keyword>
<dbReference type="AlphaFoldDB" id="A0A9X2FIK7"/>
<evidence type="ECO:0000313" key="18">
    <source>
        <dbReference type="EMBL" id="MCO6046111.1"/>
    </source>
</evidence>
<feature type="active site" description="Proton donor" evidence="14">
    <location>
        <position position="46"/>
    </location>
</feature>
<evidence type="ECO:0000256" key="3">
    <source>
        <dbReference type="ARBA" id="ARBA00004910"/>
    </source>
</evidence>
<sequence>MARALQLARQGEGHVEPNPMVGAVVVADGQIVGEGWHQKFGGPHAEVNALAAAGPRARGATLYVTLEPCCHTGKTPPCSQAVIEAGIARVVAAVADPFPQVDGGGFYQLRNAGVTCEIGLMQQEARHLLAPYLKLVTTGRPWVIAKWAMTLDGKIATHTGSSQWITGTKARQRVHQLRGRMDAIIVGSRTARVDNPLLTARPPGVRRATRIVLGHLDPESQLANSAHDAPLIVVRPRHVDPSEYHWLTATGGELLLVDEGDHITQMGQLLDQLGERRMTNVMFEGGAVVLGALFDAHVVDEVHAYVAPKITGGSGAPSPVSGFGACDMNDSIQLEGIELEQLENDLFIHGRVKHSSGTVSTTPRP</sequence>
<dbReference type="EMBL" id="JAMXLR010000065">
    <property type="protein sequence ID" value="MCO6046111.1"/>
    <property type="molecule type" value="Genomic_DNA"/>
</dbReference>
<comment type="catalytic activity">
    <reaction evidence="13">
        <text>2,5-diamino-6-hydroxy-4-(5-phosphoribosylamino)-pyrimidine + H2O + H(+) = 5-amino-6-(5-phospho-D-ribosylamino)uracil + NH4(+)</text>
        <dbReference type="Rhea" id="RHEA:21868"/>
        <dbReference type="ChEBI" id="CHEBI:15377"/>
        <dbReference type="ChEBI" id="CHEBI:15378"/>
        <dbReference type="ChEBI" id="CHEBI:28938"/>
        <dbReference type="ChEBI" id="CHEBI:58453"/>
        <dbReference type="ChEBI" id="CHEBI:58614"/>
        <dbReference type="EC" id="3.5.4.26"/>
    </reaction>
</comment>
<dbReference type="PROSITE" id="PS00903">
    <property type="entry name" value="CYT_DCMP_DEAMINASES_1"/>
    <property type="match status" value="1"/>
</dbReference>
<dbReference type="GO" id="GO:0050661">
    <property type="term" value="F:NADP binding"/>
    <property type="evidence" value="ECO:0007669"/>
    <property type="project" value="InterPro"/>
</dbReference>
<feature type="binding site" evidence="16">
    <location>
        <position position="69"/>
    </location>
    <ligand>
        <name>Zn(2+)</name>
        <dbReference type="ChEBI" id="CHEBI:29105"/>
        <note>catalytic</note>
    </ligand>
</feature>
<dbReference type="Pfam" id="PF00383">
    <property type="entry name" value="dCMP_cyt_deam_1"/>
    <property type="match status" value="1"/>
</dbReference>
<dbReference type="PROSITE" id="PS51747">
    <property type="entry name" value="CYT_DCMP_DEAMINASES_2"/>
    <property type="match status" value="1"/>
</dbReference>
<evidence type="ECO:0000256" key="5">
    <source>
        <dbReference type="ARBA" id="ARBA00007417"/>
    </source>
</evidence>
<feature type="binding site" evidence="15">
    <location>
        <position position="148"/>
    </location>
    <ligand>
        <name>NADP(+)</name>
        <dbReference type="ChEBI" id="CHEBI:58349"/>
    </ligand>
</feature>
<dbReference type="InterPro" id="IPR002734">
    <property type="entry name" value="RibDG_C"/>
</dbReference>
<evidence type="ECO:0000256" key="10">
    <source>
        <dbReference type="ARBA" id="ARBA00022857"/>
    </source>
</evidence>
<comment type="function">
    <text evidence="1 13">Converts 2,5-diamino-6-(ribosylamino)-4(3h)-pyrimidinone 5'-phosphate into 5-amino-6-(ribosylamino)-2,4(1h,3h)-pyrimidinedione 5'-phosphate.</text>
</comment>
<evidence type="ECO:0000256" key="13">
    <source>
        <dbReference type="PIRNR" id="PIRNR006769"/>
    </source>
</evidence>
<feature type="binding site" evidence="15">
    <location>
        <position position="284"/>
    </location>
    <ligand>
        <name>substrate</name>
    </ligand>
</feature>